<reference evidence="5" key="2">
    <citation type="submission" date="2021-04" db="EMBL/GenBank/DDBJ databases">
        <authorList>
            <person name="Gilroy R."/>
        </authorList>
    </citation>
    <scope>NUCLEOTIDE SEQUENCE</scope>
    <source>
        <strain evidence="5">ChiBcec8-13705</strain>
    </source>
</reference>
<evidence type="ECO:0000313" key="6">
    <source>
        <dbReference type="Proteomes" id="UP000886803"/>
    </source>
</evidence>
<feature type="domain" description="Prohead serine protease" evidence="4">
    <location>
        <begin position="3"/>
        <end position="161"/>
    </location>
</feature>
<dbReference type="Pfam" id="PF04586">
    <property type="entry name" value="Peptidase_S78"/>
    <property type="match status" value="1"/>
</dbReference>
<organism evidence="5 6">
    <name type="scientific">Candidatus Gemmiger avicola</name>
    <dbReference type="NCBI Taxonomy" id="2838605"/>
    <lineage>
        <taxon>Bacteria</taxon>
        <taxon>Bacillati</taxon>
        <taxon>Bacillota</taxon>
        <taxon>Clostridia</taxon>
        <taxon>Eubacteriales</taxon>
        <taxon>Gemmiger</taxon>
    </lineage>
</organism>
<evidence type="ECO:0000256" key="2">
    <source>
        <dbReference type="ARBA" id="ARBA00022670"/>
    </source>
</evidence>
<name>A0A9D2S2M5_9FIRM</name>
<dbReference type="GO" id="GO:0006508">
    <property type="term" value="P:proteolysis"/>
    <property type="evidence" value="ECO:0007669"/>
    <property type="project" value="UniProtKB-KW"/>
</dbReference>
<keyword evidence="2 5" id="KW-0645">Protease</keyword>
<dbReference type="Proteomes" id="UP000886803">
    <property type="component" value="Unassembled WGS sequence"/>
</dbReference>
<dbReference type="AlphaFoldDB" id="A0A9D2S2M5"/>
<protein>
    <submittedName>
        <fullName evidence="5">HK97 family phage prohead protease</fullName>
    </submittedName>
</protein>
<sequence length="192" mass="21430">MKMECREGEDNRMVVEGYACTFGQAYDLYDSADYKITEQIDARAFDGCDMSDVIMQYDHEGRVFARNRNNTLSLMVDSAGLKITAELGGTDIGRQLYQEIKGGYTDKMSFAFAVAEDKRETLRDHETGKVTVVRTITKIKKLYDVSAVSIPANGMTSISARRFADGVIGQIKAERLKRAKTVLNIKLKLMGA</sequence>
<reference evidence="5" key="1">
    <citation type="journal article" date="2021" name="PeerJ">
        <title>Extensive microbial diversity within the chicken gut microbiome revealed by metagenomics and culture.</title>
        <authorList>
            <person name="Gilroy R."/>
            <person name="Ravi A."/>
            <person name="Getino M."/>
            <person name="Pursley I."/>
            <person name="Horton D.L."/>
            <person name="Alikhan N.F."/>
            <person name="Baker D."/>
            <person name="Gharbi K."/>
            <person name="Hall N."/>
            <person name="Watson M."/>
            <person name="Adriaenssens E.M."/>
            <person name="Foster-Nyarko E."/>
            <person name="Jarju S."/>
            <person name="Secka A."/>
            <person name="Antonio M."/>
            <person name="Oren A."/>
            <person name="Chaudhuri R.R."/>
            <person name="La Ragione R."/>
            <person name="Hildebrand F."/>
            <person name="Pallen M.J."/>
        </authorList>
    </citation>
    <scope>NUCLEOTIDE SEQUENCE</scope>
    <source>
        <strain evidence="5">ChiBcec8-13705</strain>
    </source>
</reference>
<dbReference type="InterPro" id="IPR054613">
    <property type="entry name" value="Peptidase_S78_dom"/>
</dbReference>
<keyword evidence="1" id="KW-1188">Viral release from host cell</keyword>
<proteinExistence type="predicted"/>
<evidence type="ECO:0000256" key="1">
    <source>
        <dbReference type="ARBA" id="ARBA00022612"/>
    </source>
</evidence>
<evidence type="ECO:0000259" key="4">
    <source>
        <dbReference type="Pfam" id="PF04586"/>
    </source>
</evidence>
<gene>
    <name evidence="5" type="ORF">H9945_01230</name>
</gene>
<comment type="caution">
    <text evidence="5">The sequence shown here is derived from an EMBL/GenBank/DDBJ whole genome shotgun (WGS) entry which is preliminary data.</text>
</comment>
<accession>A0A9D2S2M5</accession>
<evidence type="ECO:0000256" key="3">
    <source>
        <dbReference type="ARBA" id="ARBA00022801"/>
    </source>
</evidence>
<dbReference type="GO" id="GO:0008233">
    <property type="term" value="F:peptidase activity"/>
    <property type="evidence" value="ECO:0007669"/>
    <property type="project" value="UniProtKB-KW"/>
</dbReference>
<keyword evidence="3" id="KW-0378">Hydrolase</keyword>
<evidence type="ECO:0000313" key="5">
    <source>
        <dbReference type="EMBL" id="HJB41104.1"/>
    </source>
</evidence>
<dbReference type="EMBL" id="DWYG01000013">
    <property type="protein sequence ID" value="HJB41104.1"/>
    <property type="molecule type" value="Genomic_DNA"/>
</dbReference>